<reference evidence="1 2" key="1">
    <citation type="submission" date="2019-11" db="EMBL/GenBank/DDBJ databases">
        <title>Genome sequences of 17 halophilic strains isolated from different environments.</title>
        <authorList>
            <person name="Furrow R.E."/>
        </authorList>
    </citation>
    <scope>NUCLEOTIDE SEQUENCE [LARGE SCALE GENOMIC DNA]</scope>
    <source>
        <strain evidence="1 2">22511_23_Filter</strain>
    </source>
</reference>
<name>A0A845DWL6_9BACI</name>
<dbReference type="Proteomes" id="UP000460949">
    <property type="component" value="Unassembled WGS sequence"/>
</dbReference>
<sequence length="83" mass="10008">MDVVTKFYQALNKLDIKYDEETGRLSKPIVFVVYDSSRKIQAKRLFILKNYFLILREEENDTRKIQFKHIKGFQYVDKSEIIT</sequence>
<dbReference type="RefSeq" id="WP_160839976.1">
    <property type="nucleotide sequence ID" value="NZ_WMET01000013.1"/>
</dbReference>
<accession>A0A845DWL6</accession>
<dbReference type="EMBL" id="WMET01000013">
    <property type="protein sequence ID" value="MYL22061.1"/>
    <property type="molecule type" value="Genomic_DNA"/>
</dbReference>
<evidence type="ECO:0000313" key="2">
    <source>
        <dbReference type="Proteomes" id="UP000460949"/>
    </source>
</evidence>
<gene>
    <name evidence="1" type="ORF">GLW04_19485</name>
</gene>
<protein>
    <submittedName>
        <fullName evidence="1">Uncharacterized protein</fullName>
    </submittedName>
</protein>
<proteinExistence type="predicted"/>
<comment type="caution">
    <text evidence="1">The sequence shown here is derived from an EMBL/GenBank/DDBJ whole genome shotgun (WGS) entry which is preliminary data.</text>
</comment>
<evidence type="ECO:0000313" key="1">
    <source>
        <dbReference type="EMBL" id="MYL22061.1"/>
    </source>
</evidence>
<dbReference type="AlphaFoldDB" id="A0A845DWL6"/>
<organism evidence="1 2">
    <name type="scientific">Halobacillus litoralis</name>
    <dbReference type="NCBI Taxonomy" id="45668"/>
    <lineage>
        <taxon>Bacteria</taxon>
        <taxon>Bacillati</taxon>
        <taxon>Bacillota</taxon>
        <taxon>Bacilli</taxon>
        <taxon>Bacillales</taxon>
        <taxon>Bacillaceae</taxon>
        <taxon>Halobacillus</taxon>
    </lineage>
</organism>